<keyword evidence="3" id="KW-1185">Reference proteome</keyword>
<keyword evidence="2" id="KW-0031">Aminopeptidase</keyword>
<organism evidence="2 3">
    <name type="scientific">Xanthocytophaga agilis</name>
    <dbReference type="NCBI Taxonomy" id="3048010"/>
    <lineage>
        <taxon>Bacteria</taxon>
        <taxon>Pseudomonadati</taxon>
        <taxon>Bacteroidota</taxon>
        <taxon>Cytophagia</taxon>
        <taxon>Cytophagales</taxon>
        <taxon>Rhodocytophagaceae</taxon>
        <taxon>Xanthocytophaga</taxon>
    </lineage>
</organism>
<comment type="caution">
    <text evidence="2">The sequence shown here is derived from an EMBL/GenBank/DDBJ whole genome shotgun (WGS) entry which is preliminary data.</text>
</comment>
<keyword evidence="1" id="KW-0812">Transmembrane</keyword>
<keyword evidence="1" id="KW-1133">Transmembrane helix</keyword>
<sequence>MKRKLKRAGLILVGILLIMIVWNLQLIIYGLGQLKGQLTIVWNARPITEVMQDKSFPDSLKTKLALIQEIRSFAIDSLGINESDNYTTLFDQKGKTLMWVVTACDPYELKPHQWEYSFLGSMPYKGFFDSLKAVKEEKIWKGKGLDTDIGTAAGWSTLGWFKDPILSSMLYRQPGSLSNLIIHELTHGTLFIKDNIEYNENLADFVGDEGAKLFLIHKYGKESPEYTKYTSRKIYREKHYSHILRGSQQLDSLYKTFTNKLTTQQKDTLKFRLIRQIIQSEDTITVNGKPNPLGWEGPLPNNTFFMEYIRYRAKQNQFEEEFRTKFNSDFKRYFAYLKKKYPKESML</sequence>
<evidence type="ECO:0000256" key="1">
    <source>
        <dbReference type="SAM" id="Phobius"/>
    </source>
</evidence>
<name>A0AAE3R7L8_9BACT</name>
<evidence type="ECO:0000313" key="2">
    <source>
        <dbReference type="EMBL" id="MDJ1502915.1"/>
    </source>
</evidence>
<protein>
    <submittedName>
        <fullName evidence="2">Aminopeptidase</fullName>
        <ecNumber evidence="2">3.4.11.-</ecNumber>
    </submittedName>
</protein>
<dbReference type="EC" id="3.4.11.-" evidence="2"/>
<accession>A0AAE3R7L8</accession>
<dbReference type="AlphaFoldDB" id="A0AAE3R7L8"/>
<keyword evidence="2" id="KW-0645">Protease</keyword>
<dbReference type="Pfam" id="PF10023">
    <property type="entry name" value="Aminopep"/>
    <property type="match status" value="1"/>
</dbReference>
<dbReference type="Proteomes" id="UP001232063">
    <property type="component" value="Unassembled WGS sequence"/>
</dbReference>
<keyword evidence="1" id="KW-0472">Membrane</keyword>
<dbReference type="InterPro" id="IPR014553">
    <property type="entry name" value="Aminopept"/>
</dbReference>
<gene>
    <name evidence="2" type="ORF">QNI22_19755</name>
</gene>
<dbReference type="RefSeq" id="WP_314513279.1">
    <property type="nucleotide sequence ID" value="NZ_JASJOU010000006.1"/>
</dbReference>
<dbReference type="GO" id="GO:0004177">
    <property type="term" value="F:aminopeptidase activity"/>
    <property type="evidence" value="ECO:0007669"/>
    <property type="project" value="UniProtKB-KW"/>
</dbReference>
<keyword evidence="2" id="KW-0378">Hydrolase</keyword>
<proteinExistence type="predicted"/>
<reference evidence="2" key="1">
    <citation type="submission" date="2023-05" db="EMBL/GenBank/DDBJ databases">
        <authorList>
            <person name="Zhang X."/>
        </authorList>
    </citation>
    <scope>NUCLEOTIDE SEQUENCE</scope>
    <source>
        <strain evidence="2">BD1B2-1</strain>
    </source>
</reference>
<evidence type="ECO:0000313" key="3">
    <source>
        <dbReference type="Proteomes" id="UP001232063"/>
    </source>
</evidence>
<dbReference type="EMBL" id="JASJOU010000006">
    <property type="protein sequence ID" value="MDJ1502915.1"/>
    <property type="molecule type" value="Genomic_DNA"/>
</dbReference>
<feature type="transmembrane region" description="Helical" evidence="1">
    <location>
        <begin position="9"/>
        <end position="31"/>
    </location>
</feature>